<comment type="caution">
    <text evidence="3">The sequence shown here is derived from an EMBL/GenBank/DDBJ whole genome shotgun (WGS) entry which is preliminary data.</text>
</comment>
<name>A0A7C4RUG8_9BACT</name>
<evidence type="ECO:0000313" key="2">
    <source>
        <dbReference type="EMBL" id="HGU33582.1"/>
    </source>
</evidence>
<sequence length="70" mass="7481">MDDLFDCAVVDLVLGGPAMGVSEKQDGNRPVGSGFQRGACPKSRNDEFPAKTKRRSAISKKRLSIGISIT</sequence>
<proteinExistence type="predicted"/>
<feature type="region of interest" description="Disordered" evidence="1">
    <location>
        <begin position="21"/>
        <end position="55"/>
    </location>
</feature>
<evidence type="ECO:0000256" key="1">
    <source>
        <dbReference type="SAM" id="MobiDB-lite"/>
    </source>
</evidence>
<organism evidence="3">
    <name type="scientific">Desulfatirhabdium butyrativorans</name>
    <dbReference type="NCBI Taxonomy" id="340467"/>
    <lineage>
        <taxon>Bacteria</taxon>
        <taxon>Pseudomonadati</taxon>
        <taxon>Thermodesulfobacteriota</taxon>
        <taxon>Desulfobacteria</taxon>
        <taxon>Desulfobacterales</taxon>
        <taxon>Desulfatirhabdiaceae</taxon>
        <taxon>Desulfatirhabdium</taxon>
    </lineage>
</organism>
<gene>
    <name evidence="2" type="ORF">ENS29_12075</name>
    <name evidence="3" type="ORF">ENS29_16920</name>
</gene>
<protein>
    <submittedName>
        <fullName evidence="3">Uncharacterized protein</fullName>
    </submittedName>
</protein>
<accession>A0A7C4RUG8</accession>
<dbReference type="EMBL" id="DSUH01000276">
    <property type="protein sequence ID" value="HGU33582.1"/>
    <property type="molecule type" value="Genomic_DNA"/>
</dbReference>
<dbReference type="EMBL" id="DSUH01000383">
    <property type="protein sequence ID" value="HGU34506.1"/>
    <property type="molecule type" value="Genomic_DNA"/>
</dbReference>
<dbReference type="AlphaFoldDB" id="A0A7C4RUG8"/>
<evidence type="ECO:0000313" key="3">
    <source>
        <dbReference type="EMBL" id="HGU34506.1"/>
    </source>
</evidence>
<reference evidence="3" key="1">
    <citation type="journal article" date="2020" name="mSystems">
        <title>Genome- and Community-Level Interaction Insights into Carbon Utilization and Element Cycling Functions of Hydrothermarchaeota in Hydrothermal Sediment.</title>
        <authorList>
            <person name="Zhou Z."/>
            <person name="Liu Y."/>
            <person name="Xu W."/>
            <person name="Pan J."/>
            <person name="Luo Z.H."/>
            <person name="Li M."/>
        </authorList>
    </citation>
    <scope>NUCLEOTIDE SEQUENCE [LARGE SCALE GENOMIC DNA]</scope>
    <source>
        <strain evidence="3">SpSt-477</strain>
    </source>
</reference>